<dbReference type="InterPro" id="IPR000182">
    <property type="entry name" value="GNAT_dom"/>
</dbReference>
<dbReference type="InterPro" id="IPR016181">
    <property type="entry name" value="Acyl_CoA_acyltransferase"/>
</dbReference>
<dbReference type="SUPFAM" id="SSF55729">
    <property type="entry name" value="Acyl-CoA N-acyltransferases (Nat)"/>
    <property type="match status" value="1"/>
</dbReference>
<evidence type="ECO:0000313" key="4">
    <source>
        <dbReference type="EMBL" id="MFC5143954.1"/>
    </source>
</evidence>
<evidence type="ECO:0000259" key="3">
    <source>
        <dbReference type="PROSITE" id="PS51186"/>
    </source>
</evidence>
<dbReference type="GO" id="GO:0016746">
    <property type="term" value="F:acyltransferase activity"/>
    <property type="evidence" value="ECO:0007669"/>
    <property type="project" value="UniProtKB-KW"/>
</dbReference>
<dbReference type="Proteomes" id="UP001596222">
    <property type="component" value="Unassembled WGS sequence"/>
</dbReference>
<keyword evidence="2 4" id="KW-0012">Acyltransferase</keyword>
<keyword evidence="1 4" id="KW-0808">Transferase</keyword>
<dbReference type="Gene3D" id="3.40.630.30">
    <property type="match status" value="1"/>
</dbReference>
<reference evidence="5" key="1">
    <citation type="journal article" date="2019" name="Int. J. Syst. Evol. Microbiol.">
        <title>The Global Catalogue of Microorganisms (GCM) 10K type strain sequencing project: providing services to taxonomists for standard genome sequencing and annotation.</title>
        <authorList>
            <consortium name="The Broad Institute Genomics Platform"/>
            <consortium name="The Broad Institute Genome Sequencing Center for Infectious Disease"/>
            <person name="Wu L."/>
            <person name="Ma J."/>
        </authorList>
    </citation>
    <scope>NUCLEOTIDE SEQUENCE [LARGE SCALE GENOMIC DNA]</scope>
    <source>
        <strain evidence="5">CGMCC 4.1641</strain>
    </source>
</reference>
<dbReference type="RefSeq" id="WP_382037437.1">
    <property type="nucleotide sequence ID" value="NZ_JBHSKJ010000002.1"/>
</dbReference>
<name>A0ABV9ZX14_9ACTN</name>
<dbReference type="EMBL" id="JBHSKJ010000002">
    <property type="protein sequence ID" value="MFC5143954.1"/>
    <property type="molecule type" value="Genomic_DNA"/>
</dbReference>
<sequence>MLRRATAADAAHLTALVRRSGAYRGGYAAMVEDYEVTADYIAAHEVFVAEADDGALLGFYALLLGPPAELDLMFVADAAQGLGVGRRLASHMKDQARAAGLSGVRVVSHPPSEGFYQSVGATRTGTVRATGAVTWDRPELVFALEPSTTARRRLGEGLIR</sequence>
<protein>
    <submittedName>
        <fullName evidence="4">GNAT family N-acetyltransferase</fullName>
        <ecNumber evidence="4">2.3.-.-</ecNumber>
    </submittedName>
</protein>
<dbReference type="InterPro" id="IPR050832">
    <property type="entry name" value="Bact_Acetyltransf"/>
</dbReference>
<feature type="domain" description="N-acetyltransferase" evidence="3">
    <location>
        <begin position="1"/>
        <end position="151"/>
    </location>
</feature>
<comment type="caution">
    <text evidence="4">The sequence shown here is derived from an EMBL/GenBank/DDBJ whole genome shotgun (WGS) entry which is preliminary data.</text>
</comment>
<evidence type="ECO:0000256" key="2">
    <source>
        <dbReference type="ARBA" id="ARBA00023315"/>
    </source>
</evidence>
<keyword evidence="5" id="KW-1185">Reference proteome</keyword>
<dbReference type="PROSITE" id="PS51186">
    <property type="entry name" value="GNAT"/>
    <property type="match status" value="1"/>
</dbReference>
<dbReference type="EC" id="2.3.-.-" evidence="4"/>
<proteinExistence type="predicted"/>
<accession>A0ABV9ZX14</accession>
<evidence type="ECO:0000313" key="5">
    <source>
        <dbReference type="Proteomes" id="UP001596222"/>
    </source>
</evidence>
<dbReference type="CDD" id="cd04301">
    <property type="entry name" value="NAT_SF"/>
    <property type="match status" value="1"/>
</dbReference>
<dbReference type="Pfam" id="PF13673">
    <property type="entry name" value="Acetyltransf_10"/>
    <property type="match status" value="1"/>
</dbReference>
<organism evidence="4 5">
    <name type="scientific">Streptomyces aureoversilis</name>
    <dbReference type="NCBI Taxonomy" id="67277"/>
    <lineage>
        <taxon>Bacteria</taxon>
        <taxon>Bacillati</taxon>
        <taxon>Actinomycetota</taxon>
        <taxon>Actinomycetes</taxon>
        <taxon>Kitasatosporales</taxon>
        <taxon>Streptomycetaceae</taxon>
        <taxon>Streptomyces</taxon>
    </lineage>
</organism>
<dbReference type="PANTHER" id="PTHR43877">
    <property type="entry name" value="AMINOALKYLPHOSPHONATE N-ACETYLTRANSFERASE-RELATED-RELATED"/>
    <property type="match status" value="1"/>
</dbReference>
<gene>
    <name evidence="4" type="ORF">ACFPP6_04530</name>
</gene>
<evidence type="ECO:0000256" key="1">
    <source>
        <dbReference type="ARBA" id="ARBA00022679"/>
    </source>
</evidence>
<dbReference type="PANTHER" id="PTHR43877:SF2">
    <property type="entry name" value="AMINOALKYLPHOSPHONATE N-ACETYLTRANSFERASE-RELATED"/>
    <property type="match status" value="1"/>
</dbReference>